<feature type="chain" id="PRO_5044226558" description="Thioredoxin domain-containing protein" evidence="8">
    <location>
        <begin position="20"/>
        <end position="266"/>
    </location>
</feature>
<dbReference type="PaxDb" id="2903-EOD33090"/>
<organism evidence="10 11">
    <name type="scientific">Emiliania huxleyi (strain CCMP1516)</name>
    <dbReference type="NCBI Taxonomy" id="280463"/>
    <lineage>
        <taxon>Eukaryota</taxon>
        <taxon>Haptista</taxon>
        <taxon>Haptophyta</taxon>
        <taxon>Prymnesiophyceae</taxon>
        <taxon>Isochrysidales</taxon>
        <taxon>Noelaerhabdaceae</taxon>
        <taxon>Emiliania</taxon>
    </lineage>
</organism>
<keyword evidence="11" id="KW-1185">Reference proteome</keyword>
<dbReference type="KEGG" id="ehx:EMIHUDRAFT_426566"/>
<keyword evidence="3" id="KW-0677">Repeat</keyword>
<dbReference type="InterPro" id="IPR005788">
    <property type="entry name" value="PDI_thioredoxin-like_dom"/>
</dbReference>
<comment type="similarity">
    <text evidence="1 7">Belongs to the protein disulfide isomerase family.</text>
</comment>
<keyword evidence="2 8" id="KW-0732">Signal</keyword>
<dbReference type="Pfam" id="PF00085">
    <property type="entry name" value="Thioredoxin"/>
    <property type="match status" value="1"/>
</dbReference>
<evidence type="ECO:0000256" key="1">
    <source>
        <dbReference type="ARBA" id="ARBA00006347"/>
    </source>
</evidence>
<keyword evidence="4" id="KW-1015">Disulfide bond</keyword>
<dbReference type="PROSITE" id="PS51352">
    <property type="entry name" value="THIOREDOXIN_2"/>
    <property type="match status" value="1"/>
</dbReference>
<evidence type="ECO:0000256" key="5">
    <source>
        <dbReference type="ARBA" id="ARBA00023235"/>
    </source>
</evidence>
<proteinExistence type="inferred from homology"/>
<dbReference type="GO" id="GO:0034976">
    <property type="term" value="P:response to endoplasmic reticulum stress"/>
    <property type="evidence" value="ECO:0007669"/>
    <property type="project" value="TreeGrafter"/>
</dbReference>
<accession>A0A0D3KBF5</accession>
<reference evidence="10" key="2">
    <citation type="submission" date="2024-10" db="UniProtKB">
        <authorList>
            <consortium name="EnsemblProtists"/>
        </authorList>
    </citation>
    <scope>IDENTIFICATION</scope>
</reference>
<evidence type="ECO:0000256" key="3">
    <source>
        <dbReference type="ARBA" id="ARBA00022737"/>
    </source>
</evidence>
<feature type="signal peptide" evidence="8">
    <location>
        <begin position="1"/>
        <end position="19"/>
    </location>
</feature>
<reference evidence="11" key="1">
    <citation type="journal article" date="2013" name="Nature">
        <title>Pan genome of the phytoplankton Emiliania underpins its global distribution.</title>
        <authorList>
            <person name="Read B.A."/>
            <person name="Kegel J."/>
            <person name="Klute M.J."/>
            <person name="Kuo A."/>
            <person name="Lefebvre S.C."/>
            <person name="Maumus F."/>
            <person name="Mayer C."/>
            <person name="Miller J."/>
            <person name="Monier A."/>
            <person name="Salamov A."/>
            <person name="Young J."/>
            <person name="Aguilar M."/>
            <person name="Claverie J.M."/>
            <person name="Frickenhaus S."/>
            <person name="Gonzalez K."/>
            <person name="Herman E.K."/>
            <person name="Lin Y.C."/>
            <person name="Napier J."/>
            <person name="Ogata H."/>
            <person name="Sarno A.F."/>
            <person name="Shmutz J."/>
            <person name="Schroeder D."/>
            <person name="de Vargas C."/>
            <person name="Verret F."/>
            <person name="von Dassow P."/>
            <person name="Valentin K."/>
            <person name="Van de Peer Y."/>
            <person name="Wheeler G."/>
            <person name="Dacks J.B."/>
            <person name="Delwiche C.F."/>
            <person name="Dyhrman S.T."/>
            <person name="Glockner G."/>
            <person name="John U."/>
            <person name="Richards T."/>
            <person name="Worden A.Z."/>
            <person name="Zhang X."/>
            <person name="Grigoriev I.V."/>
            <person name="Allen A.E."/>
            <person name="Bidle K."/>
            <person name="Borodovsky M."/>
            <person name="Bowler C."/>
            <person name="Brownlee C."/>
            <person name="Cock J.M."/>
            <person name="Elias M."/>
            <person name="Gladyshev V.N."/>
            <person name="Groth M."/>
            <person name="Guda C."/>
            <person name="Hadaegh A."/>
            <person name="Iglesias-Rodriguez M.D."/>
            <person name="Jenkins J."/>
            <person name="Jones B.M."/>
            <person name="Lawson T."/>
            <person name="Leese F."/>
            <person name="Lindquist E."/>
            <person name="Lobanov A."/>
            <person name="Lomsadze A."/>
            <person name="Malik S.B."/>
            <person name="Marsh M.E."/>
            <person name="Mackinder L."/>
            <person name="Mock T."/>
            <person name="Mueller-Roeber B."/>
            <person name="Pagarete A."/>
            <person name="Parker M."/>
            <person name="Probert I."/>
            <person name="Quesneville H."/>
            <person name="Raines C."/>
            <person name="Rensing S.A."/>
            <person name="Riano-Pachon D.M."/>
            <person name="Richier S."/>
            <person name="Rokitta S."/>
            <person name="Shiraiwa Y."/>
            <person name="Soanes D.M."/>
            <person name="van der Giezen M."/>
            <person name="Wahlund T.M."/>
            <person name="Williams B."/>
            <person name="Wilson W."/>
            <person name="Wolfe G."/>
            <person name="Wurch L.L."/>
        </authorList>
    </citation>
    <scope>NUCLEOTIDE SEQUENCE</scope>
</reference>
<dbReference type="GeneID" id="17278360"/>
<evidence type="ECO:0000259" key="9">
    <source>
        <dbReference type="PROSITE" id="PS51352"/>
    </source>
</evidence>
<name>A0A0D3KBF5_EMIH1</name>
<evidence type="ECO:0000256" key="8">
    <source>
        <dbReference type="SAM" id="SignalP"/>
    </source>
</evidence>
<dbReference type="GO" id="GO:0006457">
    <property type="term" value="P:protein folding"/>
    <property type="evidence" value="ECO:0007669"/>
    <property type="project" value="TreeGrafter"/>
</dbReference>
<dbReference type="AlphaFoldDB" id="A0A0D3KBF5"/>
<keyword evidence="5" id="KW-0413">Isomerase</keyword>
<dbReference type="RefSeq" id="XP_005785519.1">
    <property type="nucleotide sequence ID" value="XM_005785462.1"/>
</dbReference>
<dbReference type="OMA" id="KKEEFTP"/>
<dbReference type="Proteomes" id="UP000013827">
    <property type="component" value="Unassembled WGS sequence"/>
</dbReference>
<dbReference type="GO" id="GO:0005783">
    <property type="term" value="C:endoplasmic reticulum"/>
    <property type="evidence" value="ECO:0007669"/>
    <property type="project" value="TreeGrafter"/>
</dbReference>
<dbReference type="EnsemblProtists" id="EOD33090">
    <property type="protein sequence ID" value="EOD33090"/>
    <property type="gene ID" value="EMIHUDRAFT_426566"/>
</dbReference>
<evidence type="ECO:0000313" key="10">
    <source>
        <dbReference type="EnsemblProtists" id="EOD33090"/>
    </source>
</evidence>
<dbReference type="CDD" id="cd02961">
    <property type="entry name" value="PDI_a_family"/>
    <property type="match status" value="1"/>
</dbReference>
<evidence type="ECO:0000313" key="11">
    <source>
        <dbReference type="Proteomes" id="UP000013827"/>
    </source>
</evidence>
<dbReference type="HOGENOM" id="CLU_1048051_0_0_1"/>
<protein>
    <recommendedName>
        <fullName evidence="9">Thioredoxin domain-containing protein</fullName>
    </recommendedName>
</protein>
<dbReference type="GO" id="GO:0003756">
    <property type="term" value="F:protein disulfide isomerase activity"/>
    <property type="evidence" value="ECO:0007669"/>
    <property type="project" value="InterPro"/>
</dbReference>
<dbReference type="PRINTS" id="PR00421">
    <property type="entry name" value="THIOREDOXIN"/>
</dbReference>
<dbReference type="eggNOG" id="KOG0190">
    <property type="taxonomic scope" value="Eukaryota"/>
</dbReference>
<feature type="domain" description="Thioredoxin" evidence="9">
    <location>
        <begin position="11"/>
        <end position="133"/>
    </location>
</feature>
<dbReference type="InterPro" id="IPR017937">
    <property type="entry name" value="Thioredoxin_CS"/>
</dbReference>
<dbReference type="PANTHER" id="PTHR18929">
    <property type="entry name" value="PROTEIN DISULFIDE ISOMERASE"/>
    <property type="match status" value="1"/>
</dbReference>
<dbReference type="PROSITE" id="PS00194">
    <property type="entry name" value="THIOREDOXIN_1"/>
    <property type="match status" value="1"/>
</dbReference>
<dbReference type="SUPFAM" id="SSF52833">
    <property type="entry name" value="Thioredoxin-like"/>
    <property type="match status" value="1"/>
</dbReference>
<keyword evidence="6" id="KW-0676">Redox-active center</keyword>
<evidence type="ECO:0000256" key="2">
    <source>
        <dbReference type="ARBA" id="ARBA00022729"/>
    </source>
</evidence>
<dbReference type="InterPro" id="IPR036249">
    <property type="entry name" value="Thioredoxin-like_sf"/>
</dbReference>
<dbReference type="InterPro" id="IPR013766">
    <property type="entry name" value="Thioredoxin_domain"/>
</dbReference>
<evidence type="ECO:0000256" key="4">
    <source>
        <dbReference type="ARBA" id="ARBA00023157"/>
    </source>
</evidence>
<sequence length="266" mass="28563">MRSLLRSLLVLALATRAAAAAFPEEEDVVVLDTKNFDAFISTNPLALVEFYAPWCGHCKELAPKWAEAAAKSKKLDTPVPLAKLDADAHGDLAGRFGVSGYPTLKLFRNGVAEDYSGGREADQIVAALQKIASFVPPSQIKSDDDLTAALKASAGKPLVLGLFRQPVKASSAYKAFDKLAYETAGQQVAYAWSGSYSAPPVMPLINGKKPPVPGLLLLDSSGAAKFALAVPRKKEEFTPEWIAEWLSAHDVDVKYEEAPPPEEPEP</sequence>
<evidence type="ECO:0000256" key="7">
    <source>
        <dbReference type="RuleBase" id="RU004208"/>
    </source>
</evidence>
<evidence type="ECO:0000256" key="6">
    <source>
        <dbReference type="ARBA" id="ARBA00023284"/>
    </source>
</evidence>
<dbReference type="Gene3D" id="3.40.30.10">
    <property type="entry name" value="Glutaredoxin"/>
    <property type="match status" value="1"/>
</dbReference>
<dbReference type="STRING" id="2903.R1F2H1"/>
<dbReference type="FunFam" id="3.40.30.10:FF:000107">
    <property type="entry name" value="Protein disulfide-isomerase 5-2"/>
    <property type="match status" value="1"/>
</dbReference>
<dbReference type="NCBIfam" id="TIGR01126">
    <property type="entry name" value="pdi_dom"/>
    <property type="match status" value="1"/>
</dbReference>